<dbReference type="AlphaFoldDB" id="A0AAD5Y6H3"/>
<evidence type="ECO:0000256" key="6">
    <source>
        <dbReference type="ARBA" id="ARBA00023136"/>
    </source>
</evidence>
<keyword evidence="4" id="KW-0732">Signal</keyword>
<keyword evidence="11" id="KW-1185">Reference proteome</keyword>
<evidence type="ECO:0000256" key="1">
    <source>
        <dbReference type="ARBA" id="ARBA00004479"/>
    </source>
</evidence>
<sequence>MRIIALLTTLVQAFHFYAETAEQRCFTEELGQETHIVGAYKAVFYDSATNSYTSLSGASLAINVYSEVSNTNLVDINASDKGKFSFIAAESGKHRICLTPHSSGWSKPRAKIYLDIQDKDDDEVEKKELSKKEGYINELKWRTKDLLRRVETIRNELKAQTEREGELREESEILNSHAYRVTLVQIFVLGTFKLT</sequence>
<dbReference type="SMART" id="SM01190">
    <property type="entry name" value="EMP24_GP25L"/>
    <property type="match status" value="1"/>
</dbReference>
<feature type="domain" description="GOLD" evidence="9">
    <location>
        <begin position="23"/>
        <end position="118"/>
    </location>
</feature>
<keyword evidence="8" id="KW-0175">Coiled coil</keyword>
<keyword evidence="6" id="KW-0472">Membrane</keyword>
<dbReference type="InterPro" id="IPR009038">
    <property type="entry name" value="GOLD_dom"/>
</dbReference>
<dbReference type="Pfam" id="PF01105">
    <property type="entry name" value="EMP24_GP25L"/>
    <property type="match status" value="1"/>
</dbReference>
<comment type="subcellular location">
    <subcellularLocation>
        <location evidence="1 7">Membrane</location>
        <topology evidence="1 7">Single-pass type I membrane protein</topology>
    </subcellularLocation>
</comment>
<reference evidence="10" key="1">
    <citation type="submission" date="2020-05" db="EMBL/GenBank/DDBJ databases">
        <title>Phylogenomic resolution of chytrid fungi.</title>
        <authorList>
            <person name="Stajich J.E."/>
            <person name="Amses K."/>
            <person name="Simmons R."/>
            <person name="Seto K."/>
            <person name="Myers J."/>
            <person name="Bonds A."/>
            <person name="Quandt C.A."/>
            <person name="Barry K."/>
            <person name="Liu P."/>
            <person name="Grigoriev I."/>
            <person name="Longcore J.E."/>
            <person name="James T.Y."/>
        </authorList>
    </citation>
    <scope>NUCLEOTIDE SEQUENCE</scope>
    <source>
        <strain evidence="10">PLAUS21</strain>
    </source>
</reference>
<evidence type="ECO:0000256" key="8">
    <source>
        <dbReference type="SAM" id="Coils"/>
    </source>
</evidence>
<name>A0AAD5Y6H3_9FUNG</name>
<evidence type="ECO:0000313" key="11">
    <source>
        <dbReference type="Proteomes" id="UP001210925"/>
    </source>
</evidence>
<organism evidence="10 11">
    <name type="scientific">Boothiomyces macroporosus</name>
    <dbReference type="NCBI Taxonomy" id="261099"/>
    <lineage>
        <taxon>Eukaryota</taxon>
        <taxon>Fungi</taxon>
        <taxon>Fungi incertae sedis</taxon>
        <taxon>Chytridiomycota</taxon>
        <taxon>Chytridiomycota incertae sedis</taxon>
        <taxon>Chytridiomycetes</taxon>
        <taxon>Rhizophydiales</taxon>
        <taxon>Terramycetaceae</taxon>
        <taxon>Boothiomyces</taxon>
    </lineage>
</organism>
<feature type="coiled-coil region" evidence="8">
    <location>
        <begin position="136"/>
        <end position="170"/>
    </location>
</feature>
<evidence type="ECO:0000256" key="7">
    <source>
        <dbReference type="RuleBase" id="RU003827"/>
    </source>
</evidence>
<dbReference type="InterPro" id="IPR015720">
    <property type="entry name" value="Emp24-like"/>
</dbReference>
<evidence type="ECO:0000256" key="2">
    <source>
        <dbReference type="ARBA" id="ARBA00007104"/>
    </source>
</evidence>
<dbReference type="EMBL" id="JADGKB010000006">
    <property type="protein sequence ID" value="KAJ3261388.1"/>
    <property type="molecule type" value="Genomic_DNA"/>
</dbReference>
<dbReference type="Proteomes" id="UP001210925">
    <property type="component" value="Unassembled WGS sequence"/>
</dbReference>
<proteinExistence type="inferred from homology"/>
<evidence type="ECO:0000256" key="3">
    <source>
        <dbReference type="ARBA" id="ARBA00022692"/>
    </source>
</evidence>
<dbReference type="GO" id="GO:0016020">
    <property type="term" value="C:membrane"/>
    <property type="evidence" value="ECO:0007669"/>
    <property type="project" value="UniProtKB-SubCell"/>
</dbReference>
<gene>
    <name evidence="10" type="primary">ERP1</name>
    <name evidence="10" type="ORF">HK103_005996</name>
</gene>
<keyword evidence="5" id="KW-1133">Transmembrane helix</keyword>
<keyword evidence="3 7" id="KW-0812">Transmembrane</keyword>
<dbReference type="PANTHER" id="PTHR22811">
    <property type="entry name" value="TRANSMEMBRANE EMP24 DOMAIN-CONTAINING PROTEIN"/>
    <property type="match status" value="1"/>
</dbReference>
<evidence type="ECO:0000256" key="4">
    <source>
        <dbReference type="ARBA" id="ARBA00022729"/>
    </source>
</evidence>
<evidence type="ECO:0000256" key="5">
    <source>
        <dbReference type="ARBA" id="ARBA00022989"/>
    </source>
</evidence>
<protein>
    <submittedName>
        <fullName evidence="10">Emp24p/erv25p- protein</fullName>
    </submittedName>
</protein>
<dbReference type="PROSITE" id="PS50866">
    <property type="entry name" value="GOLD"/>
    <property type="match status" value="1"/>
</dbReference>
<accession>A0AAD5Y6H3</accession>
<comment type="caution">
    <text evidence="10">The sequence shown here is derived from an EMBL/GenBank/DDBJ whole genome shotgun (WGS) entry which is preliminary data.</text>
</comment>
<evidence type="ECO:0000313" key="10">
    <source>
        <dbReference type="EMBL" id="KAJ3261388.1"/>
    </source>
</evidence>
<evidence type="ECO:0000259" key="9">
    <source>
        <dbReference type="PROSITE" id="PS50866"/>
    </source>
</evidence>
<comment type="similarity">
    <text evidence="2 7">Belongs to the EMP24/GP25L family.</text>
</comment>